<evidence type="ECO:0000256" key="2">
    <source>
        <dbReference type="ARBA" id="ARBA00022448"/>
    </source>
</evidence>
<feature type="transmembrane region" description="Helical" evidence="9">
    <location>
        <begin position="893"/>
        <end position="914"/>
    </location>
</feature>
<feature type="transmembrane region" description="Helical" evidence="9">
    <location>
        <begin position="790"/>
        <end position="811"/>
    </location>
</feature>
<evidence type="ECO:0000313" key="11">
    <source>
        <dbReference type="EMBL" id="WPG97540.1"/>
    </source>
</evidence>
<keyword evidence="4" id="KW-0547">Nucleotide-binding</keyword>
<dbReference type="Proteomes" id="UP001303373">
    <property type="component" value="Chromosome 1"/>
</dbReference>
<feature type="transmembrane region" description="Helical" evidence="9">
    <location>
        <begin position="664"/>
        <end position="693"/>
    </location>
</feature>
<dbReference type="InterPro" id="IPR050352">
    <property type="entry name" value="ABCG_transporters"/>
</dbReference>
<evidence type="ECO:0000256" key="3">
    <source>
        <dbReference type="ARBA" id="ARBA00022692"/>
    </source>
</evidence>
<evidence type="ECO:0000256" key="9">
    <source>
        <dbReference type="SAM" id="Phobius"/>
    </source>
</evidence>
<name>A0AAQ3R6Q7_9PEZI</name>
<dbReference type="InterPro" id="IPR043926">
    <property type="entry name" value="ABCG_dom"/>
</dbReference>
<keyword evidence="12" id="KW-1185">Reference proteome</keyword>
<evidence type="ECO:0000256" key="8">
    <source>
        <dbReference type="SAM" id="MobiDB-lite"/>
    </source>
</evidence>
<dbReference type="PANTHER" id="PTHR48041:SF91">
    <property type="entry name" value="ABC TRANSPORTER G FAMILY MEMBER 28"/>
    <property type="match status" value="1"/>
</dbReference>
<dbReference type="GO" id="GO:0016887">
    <property type="term" value="F:ATP hydrolysis activity"/>
    <property type="evidence" value="ECO:0007669"/>
    <property type="project" value="InterPro"/>
</dbReference>
<evidence type="ECO:0000256" key="1">
    <source>
        <dbReference type="ARBA" id="ARBA00004141"/>
    </source>
</evidence>
<feature type="transmembrane region" description="Helical" evidence="9">
    <location>
        <begin position="713"/>
        <end position="733"/>
    </location>
</feature>
<accession>A0AAQ3R6Q7</accession>
<comment type="subcellular location">
    <subcellularLocation>
        <location evidence="1">Membrane</location>
        <topology evidence="1">Multi-pass membrane protein</topology>
    </subcellularLocation>
</comment>
<proteinExistence type="predicted"/>
<evidence type="ECO:0000313" key="12">
    <source>
        <dbReference type="Proteomes" id="UP001303373"/>
    </source>
</evidence>
<dbReference type="PANTHER" id="PTHR48041">
    <property type="entry name" value="ABC TRANSPORTER G FAMILY MEMBER 28"/>
    <property type="match status" value="1"/>
</dbReference>
<reference evidence="11 12" key="1">
    <citation type="submission" date="2023-11" db="EMBL/GenBank/DDBJ databases">
        <title>An acidophilic fungus is an integral part of prey digestion in a carnivorous sundew plant.</title>
        <authorList>
            <person name="Tsai I.J."/>
        </authorList>
    </citation>
    <scope>NUCLEOTIDE SEQUENCE [LARGE SCALE GENOMIC DNA]</scope>
    <source>
        <strain evidence="11">169a</strain>
    </source>
</reference>
<organism evidence="11 12">
    <name type="scientific">Acrodontium crateriforme</name>
    <dbReference type="NCBI Taxonomy" id="150365"/>
    <lineage>
        <taxon>Eukaryota</taxon>
        <taxon>Fungi</taxon>
        <taxon>Dikarya</taxon>
        <taxon>Ascomycota</taxon>
        <taxon>Pezizomycotina</taxon>
        <taxon>Dothideomycetes</taxon>
        <taxon>Dothideomycetidae</taxon>
        <taxon>Mycosphaerellales</taxon>
        <taxon>Teratosphaeriaceae</taxon>
        <taxon>Acrodontium</taxon>
    </lineage>
</organism>
<dbReference type="PROSITE" id="PS00211">
    <property type="entry name" value="ABC_TRANSPORTER_1"/>
    <property type="match status" value="1"/>
</dbReference>
<evidence type="ECO:0000256" key="4">
    <source>
        <dbReference type="ARBA" id="ARBA00022741"/>
    </source>
</evidence>
<dbReference type="CDD" id="cd03213">
    <property type="entry name" value="ABCG_EPDR"/>
    <property type="match status" value="1"/>
</dbReference>
<feature type="transmembrane region" description="Helical" evidence="9">
    <location>
        <begin position="754"/>
        <end position="778"/>
    </location>
</feature>
<sequence length="920" mass="101318">MDPIASTPTVSARDSSAMFAAFASATATNGQLAHFSNMSSLQFDEAAYSLNYTQTGCYRVGSLPVALAKNDTCLLGFHCPNSTDAFPPQYCPPYEKCTAMRAMRQTCNVQGVYEPIVCDAGKYCPPGGKQMIDCPKGTFCPQGSFQPTNCSFGAMCPVTSKRQLQTIPLFLVIAIDIVLAIVVAFGFGISKWRKSRPKKYASLRLKDEKDDIELLRSPGLMSQRLSISSPGGLPATPQFRSRNNSPNPSRPPSIHSRRGSGRADYLETGYGNEDFLDDTENMIDDEYHNNPDFQRFLKSLLKTIETDSVGLSFDFENLSFDTTKGKRILQDVTGTMPRGSCWGVIGGSGAGKSTFLNVLMGKVAATGGSLKVNGWSKQMSKYKKLIGYVPQDDIVFPELTVRENILHSARVRLPAKWRDVEIQLHVDSLIACLQLTHVQHSRVGDATNPTISGGQRKRVNIGLELAAAPMAIFLDEPTSGLDSGSAASIMKLLTAISRLGVTVISIIHQPREQIFYGFDRLLLLSQGRSVYIGPTEGVQNYFEGLGFAFPERANPADTLIDIITGDGAQYTVGRGRRDTDVKSLIDEWRLRGQHTIHGRHLSVGYDATAIKRNRRISNQSLNSTVEQEDNLRRTMQARGATWPAQIYYCWKRAMTQQVRNSTSFFFEIGVGALAGTVIGLSAFSANGHLFQGIYQPPFTMLSSAADYSSTPQLGLLSAMAIGLAASAPGFWVFGEEKMMYWREAASGHSRSAYYIGKLLSTIFRIALSSLHFTVFLGMLATPLISFQMMYAANFMYFWCIYGLASVVSMLVKRENGPLLSVLASLIIGVLGGVSPPLSRVKTWHMEWFWRSSPGVWFTEAYFTENLTPLGYLYNLEVASEAVGFILGQYSLDIAILFAIGAAYRVVAFFALIMVKREKQR</sequence>
<evidence type="ECO:0000256" key="7">
    <source>
        <dbReference type="ARBA" id="ARBA00023136"/>
    </source>
</evidence>
<dbReference type="PROSITE" id="PS50893">
    <property type="entry name" value="ABC_TRANSPORTER_2"/>
    <property type="match status" value="1"/>
</dbReference>
<dbReference type="GO" id="GO:0016020">
    <property type="term" value="C:membrane"/>
    <property type="evidence" value="ECO:0007669"/>
    <property type="project" value="UniProtKB-SubCell"/>
</dbReference>
<gene>
    <name evidence="11" type="ORF">R9X50_00031700</name>
</gene>
<keyword evidence="7 9" id="KW-0472">Membrane</keyword>
<evidence type="ECO:0000256" key="6">
    <source>
        <dbReference type="ARBA" id="ARBA00022989"/>
    </source>
</evidence>
<dbReference type="FunFam" id="3.40.50.300:FF:000367">
    <property type="entry name" value="ABC transporter G family member 24"/>
    <property type="match status" value="1"/>
</dbReference>
<feature type="transmembrane region" description="Helical" evidence="9">
    <location>
        <begin position="818"/>
        <end position="837"/>
    </location>
</feature>
<dbReference type="InterPro" id="IPR017871">
    <property type="entry name" value="ABC_transporter-like_CS"/>
</dbReference>
<dbReference type="Gene3D" id="3.40.50.300">
    <property type="entry name" value="P-loop containing nucleotide triphosphate hydrolases"/>
    <property type="match status" value="1"/>
</dbReference>
<dbReference type="AlphaFoldDB" id="A0AAQ3R6Q7"/>
<feature type="region of interest" description="Disordered" evidence="8">
    <location>
        <begin position="223"/>
        <end position="262"/>
    </location>
</feature>
<keyword evidence="5" id="KW-0067">ATP-binding</keyword>
<keyword evidence="3 9" id="KW-0812">Transmembrane</keyword>
<dbReference type="EMBL" id="CP138580">
    <property type="protein sequence ID" value="WPG97540.1"/>
    <property type="molecule type" value="Genomic_DNA"/>
</dbReference>
<protein>
    <recommendedName>
        <fullName evidence="10">ABC transporter domain-containing protein</fullName>
    </recommendedName>
</protein>
<evidence type="ECO:0000259" key="10">
    <source>
        <dbReference type="PROSITE" id="PS50893"/>
    </source>
</evidence>
<dbReference type="SMART" id="SM00382">
    <property type="entry name" value="AAA"/>
    <property type="match status" value="1"/>
</dbReference>
<keyword evidence="6 9" id="KW-1133">Transmembrane helix</keyword>
<dbReference type="InterPro" id="IPR003439">
    <property type="entry name" value="ABC_transporter-like_ATP-bd"/>
</dbReference>
<dbReference type="Pfam" id="PF19055">
    <property type="entry name" value="ABC2_membrane_7"/>
    <property type="match status" value="1"/>
</dbReference>
<dbReference type="Pfam" id="PF00005">
    <property type="entry name" value="ABC_tran"/>
    <property type="match status" value="1"/>
</dbReference>
<feature type="domain" description="ABC transporter" evidence="10">
    <location>
        <begin position="313"/>
        <end position="551"/>
    </location>
</feature>
<keyword evidence="2" id="KW-0813">Transport</keyword>
<dbReference type="InterPro" id="IPR027417">
    <property type="entry name" value="P-loop_NTPase"/>
</dbReference>
<dbReference type="GO" id="GO:0140359">
    <property type="term" value="F:ABC-type transporter activity"/>
    <property type="evidence" value="ECO:0007669"/>
    <property type="project" value="InterPro"/>
</dbReference>
<evidence type="ECO:0000256" key="5">
    <source>
        <dbReference type="ARBA" id="ARBA00022840"/>
    </source>
</evidence>
<feature type="transmembrane region" description="Helical" evidence="9">
    <location>
        <begin position="167"/>
        <end position="189"/>
    </location>
</feature>
<dbReference type="InterPro" id="IPR003593">
    <property type="entry name" value="AAA+_ATPase"/>
</dbReference>
<dbReference type="SUPFAM" id="SSF52540">
    <property type="entry name" value="P-loop containing nucleoside triphosphate hydrolases"/>
    <property type="match status" value="1"/>
</dbReference>
<dbReference type="GO" id="GO:0005524">
    <property type="term" value="F:ATP binding"/>
    <property type="evidence" value="ECO:0007669"/>
    <property type="project" value="UniProtKB-KW"/>
</dbReference>